<proteinExistence type="predicted"/>
<dbReference type="EMBL" id="KV426170">
    <property type="protein sequence ID" value="KZV85982.1"/>
    <property type="molecule type" value="Genomic_DNA"/>
</dbReference>
<dbReference type="AlphaFoldDB" id="A0A165E3B3"/>
<dbReference type="Proteomes" id="UP000077266">
    <property type="component" value="Unassembled WGS sequence"/>
</dbReference>
<accession>A0A165E3B3</accession>
<organism evidence="1 2">
    <name type="scientific">Exidia glandulosa HHB12029</name>
    <dbReference type="NCBI Taxonomy" id="1314781"/>
    <lineage>
        <taxon>Eukaryota</taxon>
        <taxon>Fungi</taxon>
        <taxon>Dikarya</taxon>
        <taxon>Basidiomycota</taxon>
        <taxon>Agaricomycotina</taxon>
        <taxon>Agaricomycetes</taxon>
        <taxon>Auriculariales</taxon>
        <taxon>Exidiaceae</taxon>
        <taxon>Exidia</taxon>
    </lineage>
</organism>
<name>A0A165E3B3_EXIGL</name>
<evidence type="ECO:0000313" key="2">
    <source>
        <dbReference type="Proteomes" id="UP000077266"/>
    </source>
</evidence>
<dbReference type="InParanoid" id="A0A165E3B3"/>
<gene>
    <name evidence="1" type="ORF">EXIGLDRAFT_775059</name>
</gene>
<keyword evidence="2" id="KW-1185">Reference proteome</keyword>
<sequence>MWGHGDMYIIQVGACTHHNTHIQYNHFDIFIPAGYPLSTAVARAAGLPDDFEHSGDGSDVYIYPQFRDEGDSGAWLS</sequence>
<evidence type="ECO:0000313" key="1">
    <source>
        <dbReference type="EMBL" id="KZV85982.1"/>
    </source>
</evidence>
<reference evidence="1 2" key="1">
    <citation type="journal article" date="2016" name="Mol. Biol. Evol.">
        <title>Comparative Genomics of Early-Diverging Mushroom-Forming Fungi Provides Insights into the Origins of Lignocellulose Decay Capabilities.</title>
        <authorList>
            <person name="Nagy L.G."/>
            <person name="Riley R."/>
            <person name="Tritt A."/>
            <person name="Adam C."/>
            <person name="Daum C."/>
            <person name="Floudas D."/>
            <person name="Sun H."/>
            <person name="Yadav J.S."/>
            <person name="Pangilinan J."/>
            <person name="Larsson K.H."/>
            <person name="Matsuura K."/>
            <person name="Barry K."/>
            <person name="Labutti K."/>
            <person name="Kuo R."/>
            <person name="Ohm R.A."/>
            <person name="Bhattacharya S.S."/>
            <person name="Shirouzu T."/>
            <person name="Yoshinaga Y."/>
            <person name="Martin F.M."/>
            <person name="Grigoriev I.V."/>
            <person name="Hibbett D.S."/>
        </authorList>
    </citation>
    <scope>NUCLEOTIDE SEQUENCE [LARGE SCALE GENOMIC DNA]</scope>
    <source>
        <strain evidence="1 2">HHB12029</strain>
    </source>
</reference>
<protein>
    <submittedName>
        <fullName evidence="1">Uncharacterized protein</fullName>
    </submittedName>
</protein>